<dbReference type="PROSITE" id="PS51257">
    <property type="entry name" value="PROKAR_LIPOPROTEIN"/>
    <property type="match status" value="1"/>
</dbReference>
<proteinExistence type="predicted"/>
<feature type="chain" id="PRO_5025673000" evidence="2">
    <location>
        <begin position="24"/>
        <end position="518"/>
    </location>
</feature>
<gene>
    <name evidence="4" type="ORF">F3Y22_tig00110943pilonHSYRG00097</name>
</gene>
<evidence type="ECO:0000256" key="1">
    <source>
        <dbReference type="SAM" id="MobiDB-lite"/>
    </source>
</evidence>
<accession>A0A6A2ZC09</accession>
<organism evidence="4 5">
    <name type="scientific">Hibiscus syriacus</name>
    <name type="common">Rose of Sharon</name>
    <dbReference type="NCBI Taxonomy" id="106335"/>
    <lineage>
        <taxon>Eukaryota</taxon>
        <taxon>Viridiplantae</taxon>
        <taxon>Streptophyta</taxon>
        <taxon>Embryophyta</taxon>
        <taxon>Tracheophyta</taxon>
        <taxon>Spermatophyta</taxon>
        <taxon>Magnoliopsida</taxon>
        <taxon>eudicotyledons</taxon>
        <taxon>Gunneridae</taxon>
        <taxon>Pentapetalae</taxon>
        <taxon>rosids</taxon>
        <taxon>malvids</taxon>
        <taxon>Malvales</taxon>
        <taxon>Malvaceae</taxon>
        <taxon>Malvoideae</taxon>
        <taxon>Hibiscus</taxon>
    </lineage>
</organism>
<dbReference type="PANTHER" id="PTHR47481:SF30">
    <property type="entry name" value="CCHC-TYPE DOMAIN-CONTAINING PROTEIN"/>
    <property type="match status" value="1"/>
</dbReference>
<evidence type="ECO:0000259" key="3">
    <source>
        <dbReference type="Pfam" id="PF22936"/>
    </source>
</evidence>
<dbReference type="Proteomes" id="UP000436088">
    <property type="component" value="Unassembled WGS sequence"/>
</dbReference>
<dbReference type="Gene3D" id="2.60.120.10">
    <property type="entry name" value="Jelly Rolls"/>
    <property type="match status" value="1"/>
</dbReference>
<feature type="domain" description="Retrovirus-related Pol polyprotein from transposon TNT 1-94-like beta-barrel" evidence="3">
    <location>
        <begin position="452"/>
        <end position="516"/>
    </location>
</feature>
<evidence type="ECO:0000313" key="5">
    <source>
        <dbReference type="Proteomes" id="UP000436088"/>
    </source>
</evidence>
<dbReference type="EMBL" id="VEPZ02001173">
    <property type="protein sequence ID" value="KAE8689116.1"/>
    <property type="molecule type" value="Genomic_DNA"/>
</dbReference>
<dbReference type="Pfam" id="PF22936">
    <property type="entry name" value="Pol_BBD"/>
    <property type="match status" value="1"/>
</dbReference>
<protein>
    <submittedName>
        <fullName evidence="4">Germin-like protein subfamily 1 member 13</fullName>
    </submittedName>
</protein>
<keyword evidence="5" id="KW-1185">Reference proteome</keyword>
<feature type="signal peptide" evidence="2">
    <location>
        <begin position="1"/>
        <end position="23"/>
    </location>
</feature>
<dbReference type="InterPro" id="IPR014710">
    <property type="entry name" value="RmlC-like_jellyroll"/>
</dbReference>
<evidence type="ECO:0000256" key="2">
    <source>
        <dbReference type="SAM" id="SignalP"/>
    </source>
</evidence>
<dbReference type="Pfam" id="PF14223">
    <property type="entry name" value="Retrotran_gag_2"/>
    <property type="match status" value="1"/>
</dbReference>
<comment type="caution">
    <text evidence="4">The sequence shown here is derived from an EMBL/GenBank/DDBJ whole genome shotgun (WGS) entry which is preliminary data.</text>
</comment>
<dbReference type="InterPro" id="IPR054722">
    <property type="entry name" value="PolX-like_BBD"/>
</dbReference>
<evidence type="ECO:0000313" key="4">
    <source>
        <dbReference type="EMBL" id="KAE8689116.1"/>
    </source>
</evidence>
<dbReference type="AlphaFoldDB" id="A0A6A2ZC09"/>
<feature type="region of interest" description="Disordered" evidence="1">
    <location>
        <begin position="325"/>
        <end position="357"/>
    </location>
</feature>
<reference evidence="4" key="1">
    <citation type="submission" date="2019-09" db="EMBL/GenBank/DDBJ databases">
        <title>Draft genome information of white flower Hibiscus syriacus.</title>
        <authorList>
            <person name="Kim Y.-M."/>
        </authorList>
    </citation>
    <scope>NUCLEOTIDE SEQUENCE [LARGE SCALE GENOMIC DNA]</scope>
    <source>
        <strain evidence="4">YM2019G1</strain>
    </source>
</reference>
<keyword evidence="2" id="KW-0732">Signal</keyword>
<name>A0A6A2ZC09_HIBSY</name>
<dbReference type="PANTHER" id="PTHR47481">
    <property type="match status" value="1"/>
</dbReference>
<sequence>MKGIHSILVAYALLGFACFLALAFDPSPLQDFCGAIDDPKNGALQGPKLAVVEEFFHSGLNNLGNTLNQVGSNVTTVNVDQIPGLKTVVKPTVPASEGSSTATTNNRMVETPFMNKYVNVRLVDNNFLVWKQQVLLMIQGHELEHLLDESLPIPLQTVVDESSELIVNPAFRCHKKHDSSLASWLLSTISPSILPQLVGAHTFAKIWNTVLSMFSKLSTTKIMSLHGRLGSLKKGDLSVREFSTQIKEIFDFLTTSGSPVSEIDQIITLLNGLPGDFKPFVAAITVSREPYTFDTLTSVLIDAESRIGDLMKSSVSINLTSHNNYNGGNTNGNRDRYYTNNRSNDTREKTQNMNKYKGRPRHQCQLCGKIGHLVNRCWHHFDENFKGVASRQSRDTNEMQAHVCKYDANDSSYNLFVHTAAGGEVVTAYATTDTVQINSLIAKGVLSAADKWYPDSGTTHHVSNDKAAASLGRPYSGKGKVYLGDGSTLPISHISNVPLTANICDLQLNNVLCVPKNN</sequence>